<feature type="signal peptide" evidence="1">
    <location>
        <begin position="1"/>
        <end position="21"/>
    </location>
</feature>
<evidence type="ECO:0000256" key="1">
    <source>
        <dbReference type="SAM" id="SignalP"/>
    </source>
</evidence>
<gene>
    <name evidence="2" type="ORF">TKK_006292</name>
</gene>
<feature type="chain" id="PRO_5044869658" evidence="1">
    <location>
        <begin position="22"/>
        <end position="91"/>
    </location>
</feature>
<name>A0ABD2X5L0_9HYME</name>
<evidence type="ECO:0000313" key="2">
    <source>
        <dbReference type="EMBL" id="KAL3400434.1"/>
    </source>
</evidence>
<dbReference type="AlphaFoldDB" id="A0ABD2X5L0"/>
<comment type="caution">
    <text evidence="2">The sequence shown here is derived from an EMBL/GenBank/DDBJ whole genome shotgun (WGS) entry which is preliminary data.</text>
</comment>
<dbReference type="EMBL" id="JBJJXI010000051">
    <property type="protein sequence ID" value="KAL3400434.1"/>
    <property type="molecule type" value="Genomic_DNA"/>
</dbReference>
<dbReference type="Proteomes" id="UP001627154">
    <property type="component" value="Unassembled WGS sequence"/>
</dbReference>
<organism evidence="2 3">
    <name type="scientific">Trichogramma kaykai</name>
    <dbReference type="NCBI Taxonomy" id="54128"/>
    <lineage>
        <taxon>Eukaryota</taxon>
        <taxon>Metazoa</taxon>
        <taxon>Ecdysozoa</taxon>
        <taxon>Arthropoda</taxon>
        <taxon>Hexapoda</taxon>
        <taxon>Insecta</taxon>
        <taxon>Pterygota</taxon>
        <taxon>Neoptera</taxon>
        <taxon>Endopterygota</taxon>
        <taxon>Hymenoptera</taxon>
        <taxon>Apocrita</taxon>
        <taxon>Proctotrupomorpha</taxon>
        <taxon>Chalcidoidea</taxon>
        <taxon>Trichogrammatidae</taxon>
        <taxon>Trichogramma</taxon>
    </lineage>
</organism>
<sequence length="91" mass="9141">MFRKSCFIAFALCALVAATFAEGQQLPSDAPRRVARDLANPLAIPVDFAQIGGQAAKGMMNVGGEAFGAMGNIPNHALGGGPGGPGGPMGR</sequence>
<accession>A0ABD2X5L0</accession>
<protein>
    <submittedName>
        <fullName evidence="2">Uncharacterized protein</fullName>
    </submittedName>
</protein>
<evidence type="ECO:0000313" key="3">
    <source>
        <dbReference type="Proteomes" id="UP001627154"/>
    </source>
</evidence>
<reference evidence="2 3" key="1">
    <citation type="journal article" date="2024" name="bioRxiv">
        <title>A reference genome for Trichogramma kaykai: A tiny desert-dwelling parasitoid wasp with competing sex-ratio distorters.</title>
        <authorList>
            <person name="Culotta J."/>
            <person name="Lindsey A.R."/>
        </authorList>
    </citation>
    <scope>NUCLEOTIDE SEQUENCE [LARGE SCALE GENOMIC DNA]</scope>
    <source>
        <strain evidence="2 3">KSX58</strain>
    </source>
</reference>
<proteinExistence type="predicted"/>
<keyword evidence="1" id="KW-0732">Signal</keyword>
<keyword evidence="3" id="KW-1185">Reference proteome</keyword>